<dbReference type="InterPro" id="IPR000620">
    <property type="entry name" value="EamA_dom"/>
</dbReference>
<keyword evidence="4 7" id="KW-0812">Transmembrane</keyword>
<evidence type="ECO:0000256" key="5">
    <source>
        <dbReference type="ARBA" id="ARBA00022989"/>
    </source>
</evidence>
<feature type="transmembrane region" description="Helical" evidence="7">
    <location>
        <begin position="70"/>
        <end position="92"/>
    </location>
</feature>
<comment type="caution">
    <text evidence="9">The sequence shown here is derived from an EMBL/GenBank/DDBJ whole genome shotgun (WGS) entry which is preliminary data.</text>
</comment>
<evidence type="ECO:0000256" key="3">
    <source>
        <dbReference type="ARBA" id="ARBA00022475"/>
    </source>
</evidence>
<dbReference type="SUPFAM" id="SSF103481">
    <property type="entry name" value="Multidrug resistance efflux transporter EmrE"/>
    <property type="match status" value="1"/>
</dbReference>
<evidence type="ECO:0000259" key="8">
    <source>
        <dbReference type="Pfam" id="PF00892"/>
    </source>
</evidence>
<feature type="transmembrane region" description="Helical" evidence="7">
    <location>
        <begin position="191"/>
        <end position="211"/>
    </location>
</feature>
<gene>
    <name evidence="9" type="ORF">MOF03_03690</name>
</gene>
<feature type="domain" description="EamA" evidence="8">
    <location>
        <begin position="163"/>
        <end position="299"/>
    </location>
</feature>
<dbReference type="Proteomes" id="UP001073053">
    <property type="component" value="Unassembled WGS sequence"/>
</dbReference>
<feature type="transmembrane region" description="Helical" evidence="7">
    <location>
        <begin position="231"/>
        <end position="249"/>
    </location>
</feature>
<evidence type="ECO:0000256" key="6">
    <source>
        <dbReference type="ARBA" id="ARBA00023136"/>
    </source>
</evidence>
<dbReference type="PANTHER" id="PTHR32322">
    <property type="entry name" value="INNER MEMBRANE TRANSPORTER"/>
    <property type="match status" value="1"/>
</dbReference>
<feature type="transmembrane region" description="Helical" evidence="7">
    <location>
        <begin position="256"/>
        <end position="275"/>
    </location>
</feature>
<evidence type="ECO:0000256" key="1">
    <source>
        <dbReference type="ARBA" id="ARBA00004651"/>
    </source>
</evidence>
<dbReference type="InterPro" id="IPR037185">
    <property type="entry name" value="EmrE-like"/>
</dbReference>
<evidence type="ECO:0000313" key="9">
    <source>
        <dbReference type="EMBL" id="MCY9183764.1"/>
    </source>
</evidence>
<keyword evidence="6 7" id="KW-0472">Membrane</keyword>
<sequence>MKNGQLFIGVLTCLIASMSWGAMFPVADHALAFVDPFYFSSIRYGVVAVILVILLLVREGKKSFRLEGKAKLLVFFGVMAFTVYNVFIFWGQRLMGESGIMTASIAEALMPIISIFILWGYKHVKPKKYKILSIMIAFFGAAFVITKGDMSFFYTLRDNLYSLTFILMGVVGWVIYTMGGQLFQEWSTLRYSTLTCLFGTAVTGILTAALTAQGYVSIPSMKLIAEIKYDLLFMITLPGIVALLSWNYGVKILSPINGILFINFVPITTLLIMMLQGSKITTFDVAGTLLVMTALILNNIFQRKEDKNDKQSLESEQTQLTIS</sequence>
<feature type="transmembrane region" description="Helical" evidence="7">
    <location>
        <begin position="131"/>
        <end position="154"/>
    </location>
</feature>
<dbReference type="AlphaFoldDB" id="A0A9Q4EG69"/>
<comment type="similarity">
    <text evidence="2">Belongs to the EamA transporter family.</text>
</comment>
<evidence type="ECO:0000256" key="7">
    <source>
        <dbReference type="SAM" id="Phobius"/>
    </source>
</evidence>
<feature type="transmembrane region" description="Helical" evidence="7">
    <location>
        <begin position="281"/>
        <end position="301"/>
    </location>
</feature>
<dbReference type="GO" id="GO:0005886">
    <property type="term" value="C:plasma membrane"/>
    <property type="evidence" value="ECO:0007669"/>
    <property type="project" value="UniProtKB-SubCell"/>
</dbReference>
<reference evidence="9" key="1">
    <citation type="submission" date="2022-02" db="EMBL/GenBank/DDBJ databases">
        <title>Crop Bioprotection Bacillus Genome Sequencing.</title>
        <authorList>
            <person name="Dunlap C."/>
        </authorList>
    </citation>
    <scope>NUCLEOTIDE SEQUENCE</scope>
    <source>
        <strain evidence="9">EC49O2N-C10</strain>
    </source>
</reference>
<dbReference type="EMBL" id="JALAWA010000002">
    <property type="protein sequence ID" value="MCY9183764.1"/>
    <property type="molecule type" value="Genomic_DNA"/>
</dbReference>
<name>A0A9Q4EG69_9BACI</name>
<evidence type="ECO:0000313" key="10">
    <source>
        <dbReference type="Proteomes" id="UP001073053"/>
    </source>
</evidence>
<keyword evidence="5 7" id="KW-1133">Transmembrane helix</keyword>
<dbReference type="Pfam" id="PF00892">
    <property type="entry name" value="EamA"/>
    <property type="match status" value="2"/>
</dbReference>
<evidence type="ECO:0000256" key="2">
    <source>
        <dbReference type="ARBA" id="ARBA00007362"/>
    </source>
</evidence>
<feature type="transmembrane region" description="Helical" evidence="7">
    <location>
        <begin position="160"/>
        <end position="179"/>
    </location>
</feature>
<feature type="domain" description="EamA" evidence="8">
    <location>
        <begin position="8"/>
        <end position="145"/>
    </location>
</feature>
<comment type="subcellular location">
    <subcellularLocation>
        <location evidence="1">Cell membrane</location>
        <topology evidence="1">Multi-pass membrane protein</topology>
    </subcellularLocation>
</comment>
<organism evidence="9 10">
    <name type="scientific">Bacillus halotolerans</name>
    <dbReference type="NCBI Taxonomy" id="260554"/>
    <lineage>
        <taxon>Bacteria</taxon>
        <taxon>Bacillati</taxon>
        <taxon>Bacillota</taxon>
        <taxon>Bacilli</taxon>
        <taxon>Bacillales</taxon>
        <taxon>Bacillaceae</taxon>
        <taxon>Bacillus</taxon>
    </lineage>
</organism>
<keyword evidence="3" id="KW-1003">Cell membrane</keyword>
<evidence type="ECO:0000256" key="4">
    <source>
        <dbReference type="ARBA" id="ARBA00022692"/>
    </source>
</evidence>
<dbReference type="RefSeq" id="WP_268498268.1">
    <property type="nucleotide sequence ID" value="NZ_JALAVZ010000011.1"/>
</dbReference>
<dbReference type="InterPro" id="IPR050638">
    <property type="entry name" value="AA-Vitamin_Transporters"/>
</dbReference>
<dbReference type="PANTHER" id="PTHR32322:SF18">
    <property type="entry name" value="S-ADENOSYLMETHIONINE_S-ADENOSYLHOMOCYSTEINE TRANSPORTER"/>
    <property type="match status" value="1"/>
</dbReference>
<accession>A0A9Q4EG69</accession>
<protein>
    <submittedName>
        <fullName evidence="9">DMT family transporter</fullName>
    </submittedName>
</protein>
<proteinExistence type="inferred from homology"/>
<feature type="transmembrane region" description="Helical" evidence="7">
    <location>
        <begin position="98"/>
        <end position="119"/>
    </location>
</feature>
<feature type="transmembrane region" description="Helical" evidence="7">
    <location>
        <begin position="37"/>
        <end position="58"/>
    </location>
</feature>